<evidence type="ECO:0000256" key="3">
    <source>
        <dbReference type="RuleBase" id="RU003707"/>
    </source>
</evidence>
<dbReference type="GO" id="GO:0006635">
    <property type="term" value="P:fatty acid beta-oxidation"/>
    <property type="evidence" value="ECO:0007669"/>
    <property type="project" value="TreeGrafter"/>
</dbReference>
<dbReference type="Gene3D" id="3.90.226.10">
    <property type="entry name" value="2-enoyl-CoA Hydratase, Chain A, domain 1"/>
    <property type="match status" value="1"/>
</dbReference>
<comment type="caution">
    <text evidence="4">The sequence shown here is derived from an EMBL/GenBank/DDBJ whole genome shotgun (WGS) entry which is preliminary data.</text>
</comment>
<dbReference type="EMBL" id="JACQWF010000004">
    <property type="protein sequence ID" value="MBI4594759.1"/>
    <property type="molecule type" value="Genomic_DNA"/>
</dbReference>
<dbReference type="AlphaFoldDB" id="A0A933GL24"/>
<dbReference type="InterPro" id="IPR029045">
    <property type="entry name" value="ClpP/crotonase-like_dom_sf"/>
</dbReference>
<dbReference type="PANTHER" id="PTHR11941:SF133">
    <property type="entry name" value="1,2-EPOXYPHENYLACETYL-COA ISOMERASE"/>
    <property type="match status" value="1"/>
</dbReference>
<keyword evidence="2" id="KW-0456">Lyase</keyword>
<dbReference type="InterPro" id="IPR014748">
    <property type="entry name" value="Enoyl-CoA_hydra_C"/>
</dbReference>
<organism evidence="4 5">
    <name type="scientific">Tectimicrobiota bacterium</name>
    <dbReference type="NCBI Taxonomy" id="2528274"/>
    <lineage>
        <taxon>Bacteria</taxon>
        <taxon>Pseudomonadati</taxon>
        <taxon>Nitrospinota/Tectimicrobiota group</taxon>
        <taxon>Candidatus Tectimicrobiota</taxon>
    </lineage>
</organism>
<dbReference type="Pfam" id="PF00378">
    <property type="entry name" value="ECH_1"/>
    <property type="match status" value="1"/>
</dbReference>
<dbReference type="GO" id="GO:0016829">
    <property type="term" value="F:lyase activity"/>
    <property type="evidence" value="ECO:0007669"/>
    <property type="project" value="UniProtKB-KW"/>
</dbReference>
<evidence type="ECO:0000313" key="4">
    <source>
        <dbReference type="EMBL" id="MBI4594759.1"/>
    </source>
</evidence>
<sequence length="262" mass="28389">MDYQSITFKKEKGIATITLNRPDNLNALDLTMGKEWLDAMDKCSLDREIKVIILTGEGRAFSAGGDVKSMREAGDDAASLLGELTHYLHGIISAMRRINRPVIGAINGIASGAGFSMALACDLLVASDKARFNMAYVNIGLVPDGGGTYFLPRLLGLQRASQLIFTAEAIDAIEAQKLGLVNYVVPPEQVLPMAMELAERFATGPTQAYGNAKALINSGLIESLETQLENERQAISRSSQTVDFKEGLAAFFEKRKANYKGH</sequence>
<comment type="similarity">
    <text evidence="1 3">Belongs to the enoyl-CoA hydratase/isomerase family.</text>
</comment>
<evidence type="ECO:0000256" key="2">
    <source>
        <dbReference type="ARBA" id="ARBA00023239"/>
    </source>
</evidence>
<dbReference type="Gene3D" id="1.10.12.10">
    <property type="entry name" value="Lyase 2-enoyl-coa Hydratase, Chain A, domain 2"/>
    <property type="match status" value="1"/>
</dbReference>
<dbReference type="InterPro" id="IPR018376">
    <property type="entry name" value="Enoyl-CoA_hyd/isom_CS"/>
</dbReference>
<dbReference type="SUPFAM" id="SSF52096">
    <property type="entry name" value="ClpP/crotonase"/>
    <property type="match status" value="1"/>
</dbReference>
<dbReference type="InterPro" id="IPR001753">
    <property type="entry name" value="Enoyl-CoA_hydra/iso"/>
</dbReference>
<reference evidence="4" key="1">
    <citation type="submission" date="2020-07" db="EMBL/GenBank/DDBJ databases">
        <title>Huge and variable diversity of episymbiotic CPR bacteria and DPANN archaea in groundwater ecosystems.</title>
        <authorList>
            <person name="He C.Y."/>
            <person name="Keren R."/>
            <person name="Whittaker M."/>
            <person name="Farag I.F."/>
            <person name="Doudna J."/>
            <person name="Cate J.H.D."/>
            <person name="Banfield J.F."/>
        </authorList>
    </citation>
    <scope>NUCLEOTIDE SEQUENCE</scope>
    <source>
        <strain evidence="4">NC_groundwater_1482_Ag_S-0.65um_47_24</strain>
    </source>
</reference>
<dbReference type="CDD" id="cd06558">
    <property type="entry name" value="crotonase-like"/>
    <property type="match status" value="1"/>
</dbReference>
<protein>
    <submittedName>
        <fullName evidence="4">Enoyl-CoA hydratase</fullName>
    </submittedName>
</protein>
<dbReference type="PROSITE" id="PS00166">
    <property type="entry name" value="ENOYL_COA_HYDRATASE"/>
    <property type="match status" value="1"/>
</dbReference>
<proteinExistence type="inferred from homology"/>
<evidence type="ECO:0000313" key="5">
    <source>
        <dbReference type="Proteomes" id="UP000772181"/>
    </source>
</evidence>
<dbReference type="PANTHER" id="PTHR11941">
    <property type="entry name" value="ENOYL-COA HYDRATASE-RELATED"/>
    <property type="match status" value="1"/>
</dbReference>
<accession>A0A933GL24</accession>
<name>A0A933GL24_UNCTE</name>
<evidence type="ECO:0000256" key="1">
    <source>
        <dbReference type="ARBA" id="ARBA00005254"/>
    </source>
</evidence>
<dbReference type="Proteomes" id="UP000772181">
    <property type="component" value="Unassembled WGS sequence"/>
</dbReference>
<gene>
    <name evidence="4" type="ORF">HY730_00085</name>
</gene>